<dbReference type="GO" id="GO:0016020">
    <property type="term" value="C:membrane"/>
    <property type="evidence" value="ECO:0007669"/>
    <property type="project" value="UniProtKB-SubCell"/>
</dbReference>
<name>A0AAD5U319_9FUNG</name>
<evidence type="ECO:0000256" key="4">
    <source>
        <dbReference type="ARBA" id="ARBA00022989"/>
    </source>
</evidence>
<keyword evidence="3 6" id="KW-0812">Transmembrane</keyword>
<evidence type="ECO:0000256" key="3">
    <source>
        <dbReference type="ARBA" id="ARBA00022692"/>
    </source>
</evidence>
<dbReference type="InterPro" id="IPR002293">
    <property type="entry name" value="AA/rel_permease1"/>
</dbReference>
<keyword evidence="2" id="KW-0813">Transport</keyword>
<dbReference type="PIRSF" id="PIRSF006060">
    <property type="entry name" value="AA_transporter"/>
    <property type="match status" value="1"/>
</dbReference>
<dbReference type="Gene3D" id="1.20.1740.10">
    <property type="entry name" value="Amino acid/polyamine transporter I"/>
    <property type="match status" value="1"/>
</dbReference>
<evidence type="ECO:0000313" key="7">
    <source>
        <dbReference type="EMBL" id="KAJ3218767.1"/>
    </source>
</evidence>
<feature type="transmembrane region" description="Helical" evidence="6">
    <location>
        <begin position="46"/>
        <end position="66"/>
    </location>
</feature>
<feature type="transmembrane region" description="Helical" evidence="6">
    <location>
        <begin position="288"/>
        <end position="307"/>
    </location>
</feature>
<protein>
    <recommendedName>
        <fullName evidence="9">Amino acid transporter</fullName>
    </recommendedName>
</protein>
<keyword evidence="4 6" id="KW-1133">Transmembrane helix</keyword>
<proteinExistence type="predicted"/>
<organism evidence="7 8">
    <name type="scientific">Clydaea vesicula</name>
    <dbReference type="NCBI Taxonomy" id="447962"/>
    <lineage>
        <taxon>Eukaryota</taxon>
        <taxon>Fungi</taxon>
        <taxon>Fungi incertae sedis</taxon>
        <taxon>Chytridiomycota</taxon>
        <taxon>Chytridiomycota incertae sedis</taxon>
        <taxon>Chytridiomycetes</taxon>
        <taxon>Lobulomycetales</taxon>
        <taxon>Lobulomycetaceae</taxon>
        <taxon>Clydaea</taxon>
    </lineage>
</organism>
<evidence type="ECO:0000256" key="1">
    <source>
        <dbReference type="ARBA" id="ARBA00004141"/>
    </source>
</evidence>
<dbReference type="EMBL" id="JADGJW010000365">
    <property type="protein sequence ID" value="KAJ3218767.1"/>
    <property type="molecule type" value="Genomic_DNA"/>
</dbReference>
<dbReference type="PANTHER" id="PTHR45649:SF26">
    <property type="entry name" value="OS04G0435100 PROTEIN"/>
    <property type="match status" value="1"/>
</dbReference>
<dbReference type="PROSITE" id="PS00218">
    <property type="entry name" value="AMINO_ACID_PERMEASE_1"/>
    <property type="match status" value="1"/>
</dbReference>
<feature type="transmembrane region" description="Helical" evidence="6">
    <location>
        <begin position="387"/>
        <end position="408"/>
    </location>
</feature>
<keyword evidence="5 6" id="KW-0472">Membrane</keyword>
<dbReference type="InterPro" id="IPR004840">
    <property type="entry name" value="Amino_acid_permease_CS"/>
</dbReference>
<comment type="caution">
    <text evidence="7">The sequence shown here is derived from an EMBL/GenBank/DDBJ whole genome shotgun (WGS) entry which is preliminary data.</text>
</comment>
<evidence type="ECO:0000313" key="8">
    <source>
        <dbReference type="Proteomes" id="UP001211065"/>
    </source>
</evidence>
<feature type="transmembrane region" description="Helical" evidence="6">
    <location>
        <begin position="78"/>
        <end position="103"/>
    </location>
</feature>
<evidence type="ECO:0000256" key="6">
    <source>
        <dbReference type="SAM" id="Phobius"/>
    </source>
</evidence>
<feature type="transmembrane region" description="Helical" evidence="6">
    <location>
        <begin position="204"/>
        <end position="226"/>
    </location>
</feature>
<feature type="transmembrane region" description="Helical" evidence="6">
    <location>
        <begin position="414"/>
        <end position="434"/>
    </location>
</feature>
<dbReference type="Pfam" id="PF13520">
    <property type="entry name" value="AA_permease_2"/>
    <property type="match status" value="1"/>
</dbReference>
<feature type="transmembrane region" description="Helical" evidence="6">
    <location>
        <begin position="165"/>
        <end position="183"/>
    </location>
</feature>
<evidence type="ECO:0000256" key="2">
    <source>
        <dbReference type="ARBA" id="ARBA00022448"/>
    </source>
</evidence>
<reference evidence="7" key="1">
    <citation type="submission" date="2020-05" db="EMBL/GenBank/DDBJ databases">
        <title>Phylogenomic resolution of chytrid fungi.</title>
        <authorList>
            <person name="Stajich J.E."/>
            <person name="Amses K."/>
            <person name="Simmons R."/>
            <person name="Seto K."/>
            <person name="Myers J."/>
            <person name="Bonds A."/>
            <person name="Quandt C.A."/>
            <person name="Barry K."/>
            <person name="Liu P."/>
            <person name="Grigoriev I."/>
            <person name="Longcore J.E."/>
            <person name="James T.Y."/>
        </authorList>
    </citation>
    <scope>NUCLEOTIDE SEQUENCE</scope>
    <source>
        <strain evidence="7">JEL0476</strain>
    </source>
</reference>
<dbReference type="GO" id="GO:0022857">
    <property type="term" value="F:transmembrane transporter activity"/>
    <property type="evidence" value="ECO:0007669"/>
    <property type="project" value="InterPro"/>
</dbReference>
<dbReference type="GO" id="GO:0006865">
    <property type="term" value="P:amino acid transport"/>
    <property type="evidence" value="ECO:0007669"/>
    <property type="project" value="InterPro"/>
</dbReference>
<comment type="subcellular location">
    <subcellularLocation>
        <location evidence="1">Membrane</location>
        <topology evidence="1">Multi-pass membrane protein</topology>
    </subcellularLocation>
</comment>
<dbReference type="Proteomes" id="UP001211065">
    <property type="component" value="Unassembled WGS sequence"/>
</dbReference>
<feature type="transmembrane region" description="Helical" evidence="6">
    <location>
        <begin position="455"/>
        <end position="474"/>
    </location>
</feature>
<feature type="transmembrane region" description="Helical" evidence="6">
    <location>
        <begin position="246"/>
        <end position="267"/>
    </location>
</feature>
<dbReference type="PANTHER" id="PTHR45649">
    <property type="entry name" value="AMINO-ACID PERMEASE BAT1"/>
    <property type="match status" value="1"/>
</dbReference>
<gene>
    <name evidence="7" type="ORF">HK099_004932</name>
</gene>
<sequence length="531" mass="58304">MTISNHQSKLDGQNSADTITKEIDLDDKLLEELGYKQELYRGFSSFMNFSFCFTAVAVISSLSGLFETGMATGGPALLFWSWIIGGALNIIVALCLAEICSTYPSAGSVYHWAGSLASHKWAPLLSYITGWFNFLGNAAGDAFFAYSFSGMVNSVYQIYYPDDSLSVPALVAVAVAVCCLWAIQNALRIDKTGWFNNFATFYQIFTMFFIIITLFVTCSTSGIPLATPNQMVFTYYNGTGLEGDGFAVTLYVTLLGTLTTLYSFTGYEAAGHLAEETHGAQKSAPQGIYYCALASFVVGLSYLIGLLSATASDVAGFVENELTITNIFQNCSGFSLGVTLAILLVVNMYFSGMSSMTVTTRISFAMARDGAFPFSEKIRYLTPVNKVPMGSVFLVLAMDIIFVCLNLVNETAFLTVTSITVIGFQISYAIPLFLRVTHSKNTFVKKDFNLGRWGYPLGWLSFIWLVITSFLFFLPTTFPVDSANMNYTFVIVGLVATVGSIHWIFSARHWFNGPVTKPLQIVVEEDVKFVE</sequence>
<evidence type="ECO:0008006" key="9">
    <source>
        <dbReference type="Google" id="ProtNLM"/>
    </source>
</evidence>
<dbReference type="AlphaFoldDB" id="A0AAD5U319"/>
<feature type="transmembrane region" description="Helical" evidence="6">
    <location>
        <begin position="486"/>
        <end position="505"/>
    </location>
</feature>
<accession>A0AAD5U319</accession>
<keyword evidence="8" id="KW-1185">Reference proteome</keyword>
<feature type="transmembrane region" description="Helical" evidence="6">
    <location>
        <begin position="124"/>
        <end position="145"/>
    </location>
</feature>
<feature type="transmembrane region" description="Helical" evidence="6">
    <location>
        <begin position="327"/>
        <end position="350"/>
    </location>
</feature>
<evidence type="ECO:0000256" key="5">
    <source>
        <dbReference type="ARBA" id="ARBA00023136"/>
    </source>
</evidence>